<feature type="compositionally biased region" description="Acidic residues" evidence="1">
    <location>
        <begin position="319"/>
        <end position="334"/>
    </location>
</feature>
<dbReference type="Proteomes" id="UP000572817">
    <property type="component" value="Unassembled WGS sequence"/>
</dbReference>
<sequence length="660" mass="72863">MTICNAPMAPIHRLPDELLGEILGYLDTARRRGEDGGVSAFDMDRLVKVPGNPVLRFCLVCRWFFRVGEPVLYSFFSNGMDHQVHPHASRRQFLHRIIQRPDLAARVSEVRFDVMEHDIGSVTRPRRNMYGIVGYADEESDEDSDAGSDRHGHDDAEDLTHYYSDEEDEDENAILNLNSRADRLAFTTAAHPVEMQNKSSWLEDLRAGVPYAELVLLLCQTLNLTKLILRVPDKSGYDFNCRNLRLLLGQIERDHASGRSAGPLRSLRTLEVEYAADKVESAFSLGFPAQYMREFFAIPSLQELKGHMITTRSRYTEGFESDSDTDADDADDADASFAPFDNNSLPDNDDDDTPTAPAAPTWPSRTSRIRSLALTNANITHTTLHQLLAACATLTRLHLAWSTDDLFHPATALDQPFDPPAIRAALALHAATLVSLTLHADTPFFSALATDDPDAHPLPRLGSLAALAALKILSISGLLLTGTLRRDAVTVLAKTTRRRVRCWATRAPALGYARLAADAFPDGLEALGIAVGPHVEAEGAVLAFLAPLAVEIARGVGAGERLRGLRRLALEGRGWGRKMAPGRVAEVCAGLRGTGVVLVRDGREFDGVDQEFLIMVSTKMQQSVDQTHASHREQVEKQLSKSARRELERAGVWEEINRDM</sequence>
<evidence type="ECO:0000313" key="3">
    <source>
        <dbReference type="Proteomes" id="UP000572817"/>
    </source>
</evidence>
<feature type="compositionally biased region" description="Low complexity" evidence="1">
    <location>
        <begin position="354"/>
        <end position="363"/>
    </location>
</feature>
<name>A0A8H4IU09_9PEZI</name>
<evidence type="ECO:0000313" key="2">
    <source>
        <dbReference type="EMBL" id="KAF4307425.1"/>
    </source>
</evidence>
<gene>
    <name evidence="2" type="ORF">GTA08_BOTSDO03493</name>
</gene>
<feature type="region of interest" description="Disordered" evidence="1">
    <location>
        <begin position="318"/>
        <end position="363"/>
    </location>
</feature>
<protein>
    <recommendedName>
        <fullName evidence="4">F-box domain-containing protein</fullName>
    </recommendedName>
</protein>
<reference evidence="2" key="1">
    <citation type="submission" date="2020-04" db="EMBL/GenBank/DDBJ databases">
        <title>Genome Assembly and Annotation of Botryosphaeria dothidea sdau 11-99, a Latent Pathogen of Apple Fruit Ring Rot in China.</title>
        <authorList>
            <person name="Yu C."/>
            <person name="Diao Y."/>
            <person name="Lu Q."/>
            <person name="Zhao J."/>
            <person name="Cui S."/>
            <person name="Peng C."/>
            <person name="He B."/>
            <person name="Liu H."/>
        </authorList>
    </citation>
    <scope>NUCLEOTIDE SEQUENCE [LARGE SCALE GENOMIC DNA]</scope>
    <source>
        <strain evidence="2">Sdau11-99</strain>
    </source>
</reference>
<proteinExistence type="predicted"/>
<evidence type="ECO:0008006" key="4">
    <source>
        <dbReference type="Google" id="ProtNLM"/>
    </source>
</evidence>
<feature type="compositionally biased region" description="Low complexity" evidence="1">
    <location>
        <begin position="335"/>
        <end position="346"/>
    </location>
</feature>
<keyword evidence="3" id="KW-1185">Reference proteome</keyword>
<comment type="caution">
    <text evidence="2">The sequence shown here is derived from an EMBL/GenBank/DDBJ whole genome shotgun (WGS) entry which is preliminary data.</text>
</comment>
<dbReference type="OrthoDB" id="3941603at2759"/>
<dbReference type="AlphaFoldDB" id="A0A8H4IU09"/>
<accession>A0A8H4IU09</accession>
<dbReference type="EMBL" id="WWBZ02000022">
    <property type="protein sequence ID" value="KAF4307425.1"/>
    <property type="molecule type" value="Genomic_DNA"/>
</dbReference>
<evidence type="ECO:0000256" key="1">
    <source>
        <dbReference type="SAM" id="MobiDB-lite"/>
    </source>
</evidence>
<organism evidence="2 3">
    <name type="scientific">Botryosphaeria dothidea</name>
    <dbReference type="NCBI Taxonomy" id="55169"/>
    <lineage>
        <taxon>Eukaryota</taxon>
        <taxon>Fungi</taxon>
        <taxon>Dikarya</taxon>
        <taxon>Ascomycota</taxon>
        <taxon>Pezizomycotina</taxon>
        <taxon>Dothideomycetes</taxon>
        <taxon>Dothideomycetes incertae sedis</taxon>
        <taxon>Botryosphaeriales</taxon>
        <taxon>Botryosphaeriaceae</taxon>
        <taxon>Botryosphaeria</taxon>
    </lineage>
</organism>